<keyword evidence="2" id="KW-1185">Reference proteome</keyword>
<comment type="caution">
    <text evidence="1">The sequence shown here is derived from an EMBL/GenBank/DDBJ whole genome shotgun (WGS) entry which is preliminary data.</text>
</comment>
<dbReference type="InterPro" id="IPR056955">
    <property type="entry name" value="ORC-CDC6-like"/>
</dbReference>
<evidence type="ECO:0000313" key="2">
    <source>
        <dbReference type="Proteomes" id="UP001193680"/>
    </source>
</evidence>
<dbReference type="RefSeq" id="WP_185978616.1">
    <property type="nucleotide sequence ID" value="NZ_JACBGI020000018.1"/>
</dbReference>
<sequence>MLQDPKLMAAVSKIIQRSERQEDVQKLMGTYVDIGLLPQLNNENHQIFYGRRGTGKTHVMKVLESKLREGMNNTVVYIDCRTLGSTSQFSNTDLPMSRRCLSLFRDILLNIHHELFEHIVECPSKNANTARDEVEGLASLITEPLEKLKAEHVSVEAQASFTNEYGAGAKLKGMVPTMDFNGKHSEANAESTKKEYSVDYEDKIVFPELHRVLSSVLKSAETRLYVLIDEWSSIPQDIQPYLAEFLKKGVLPITAATLKISALEYRCRFVEVKSGNLVGFELGADIATAPDLDDYFVYDRNPEQITDIYSEVLLKHLLAELPENYLSDKFSISTPNQLASRLFTERKICSELARASEGVMRDLINIFTKAFFNAQRRNRTSIDKQAVIESAQQWFEQDKAQYLDDLLQSVLRRIVDEVIGKRQARSFMLPRHLEKNEVIQKMFDARVLHHMQRGYADKDNPGVRYNIYAIDYGTYVDLLGTSRQPELDLEEDRAGLDFIVPFDDKRSIRRIVMDENILSESMG</sequence>
<accession>A0ABS0C2G1</accession>
<dbReference type="Pfam" id="PF24389">
    <property type="entry name" value="ORC-CDC6-like"/>
    <property type="match status" value="1"/>
</dbReference>
<dbReference type="Gene3D" id="3.40.50.300">
    <property type="entry name" value="P-loop containing nucleotide triphosphate hydrolases"/>
    <property type="match status" value="1"/>
</dbReference>
<dbReference type="Proteomes" id="UP001193680">
    <property type="component" value="Unassembled WGS sequence"/>
</dbReference>
<evidence type="ECO:0000313" key="1">
    <source>
        <dbReference type="EMBL" id="MBF6058472.1"/>
    </source>
</evidence>
<name>A0ABS0C2G1_9GAMM</name>
<reference evidence="1 2" key="1">
    <citation type="submission" date="2020-06" db="EMBL/GenBank/DDBJ databases">
        <authorList>
            <person name="Scott K."/>
        </authorList>
    </citation>
    <scope>NUCLEOTIDE SEQUENCE [LARGE SCALE GENOMIC DNA]</scope>
    <source>
        <strain evidence="1 2">HH1</strain>
    </source>
</reference>
<reference evidence="1 2" key="2">
    <citation type="submission" date="2020-11" db="EMBL/GenBank/DDBJ databases">
        <title>Sulfur oxidizing isolate from Hospital Hole Sinkhole.</title>
        <authorList>
            <person name="Scott K.M."/>
        </authorList>
    </citation>
    <scope>NUCLEOTIDE SEQUENCE [LARGE SCALE GENOMIC DNA]</scope>
    <source>
        <strain evidence="1 2">HH1</strain>
    </source>
</reference>
<dbReference type="InterPro" id="IPR027417">
    <property type="entry name" value="P-loop_NTPase"/>
</dbReference>
<dbReference type="SUPFAM" id="SSF52540">
    <property type="entry name" value="P-loop containing nucleoside triphosphate hydrolases"/>
    <property type="match status" value="1"/>
</dbReference>
<protein>
    <recommendedName>
        <fullName evidence="3">ATP-binding protein</fullName>
    </recommendedName>
</protein>
<organism evidence="1 2">
    <name type="scientific">Thiomicrorhabdus heinhorstiae</name>
    <dbReference type="NCBI Taxonomy" id="2748010"/>
    <lineage>
        <taxon>Bacteria</taxon>
        <taxon>Pseudomonadati</taxon>
        <taxon>Pseudomonadota</taxon>
        <taxon>Gammaproteobacteria</taxon>
        <taxon>Thiotrichales</taxon>
        <taxon>Piscirickettsiaceae</taxon>
        <taxon>Thiomicrorhabdus</taxon>
    </lineage>
</organism>
<evidence type="ECO:0008006" key="3">
    <source>
        <dbReference type="Google" id="ProtNLM"/>
    </source>
</evidence>
<dbReference type="EMBL" id="JACBGI020000018">
    <property type="protein sequence ID" value="MBF6058472.1"/>
    <property type="molecule type" value="Genomic_DNA"/>
</dbReference>
<gene>
    <name evidence="1" type="ORF">H8792_008970</name>
</gene>
<proteinExistence type="predicted"/>